<comment type="caution">
    <text evidence="1">The sequence shown here is derived from an EMBL/GenBank/DDBJ whole genome shotgun (WGS) entry which is preliminary data.</text>
</comment>
<sequence>MSATIFSGFNACSFSPRGGDGILKILFLEFLPLLIQEMPSRYELILPLSLSKERNQGFSKHSQTPSSTLWKNKMKFLNVMRKLVYKLTT</sequence>
<name>A0ABR2B8S0_9ROSI</name>
<protein>
    <submittedName>
        <fullName evidence="1">Uncharacterized protein</fullName>
    </submittedName>
</protein>
<dbReference type="EMBL" id="JBBPBM010000153">
    <property type="protein sequence ID" value="KAK8503394.1"/>
    <property type="molecule type" value="Genomic_DNA"/>
</dbReference>
<accession>A0ABR2B8S0</accession>
<gene>
    <name evidence="1" type="ORF">V6N12_034789</name>
</gene>
<evidence type="ECO:0000313" key="1">
    <source>
        <dbReference type="EMBL" id="KAK8503394.1"/>
    </source>
</evidence>
<proteinExistence type="predicted"/>
<evidence type="ECO:0000313" key="2">
    <source>
        <dbReference type="Proteomes" id="UP001472677"/>
    </source>
</evidence>
<reference evidence="1 2" key="1">
    <citation type="journal article" date="2024" name="G3 (Bethesda)">
        <title>Genome assembly of Hibiscus sabdariffa L. provides insights into metabolisms of medicinal natural products.</title>
        <authorList>
            <person name="Kim T."/>
        </authorList>
    </citation>
    <scope>NUCLEOTIDE SEQUENCE [LARGE SCALE GENOMIC DNA]</scope>
    <source>
        <strain evidence="1">TK-2024</strain>
        <tissue evidence="1">Old leaves</tissue>
    </source>
</reference>
<organism evidence="1 2">
    <name type="scientific">Hibiscus sabdariffa</name>
    <name type="common">roselle</name>
    <dbReference type="NCBI Taxonomy" id="183260"/>
    <lineage>
        <taxon>Eukaryota</taxon>
        <taxon>Viridiplantae</taxon>
        <taxon>Streptophyta</taxon>
        <taxon>Embryophyta</taxon>
        <taxon>Tracheophyta</taxon>
        <taxon>Spermatophyta</taxon>
        <taxon>Magnoliopsida</taxon>
        <taxon>eudicotyledons</taxon>
        <taxon>Gunneridae</taxon>
        <taxon>Pentapetalae</taxon>
        <taxon>rosids</taxon>
        <taxon>malvids</taxon>
        <taxon>Malvales</taxon>
        <taxon>Malvaceae</taxon>
        <taxon>Malvoideae</taxon>
        <taxon>Hibiscus</taxon>
    </lineage>
</organism>
<keyword evidence="2" id="KW-1185">Reference proteome</keyword>
<dbReference type="Proteomes" id="UP001472677">
    <property type="component" value="Unassembled WGS sequence"/>
</dbReference>